<evidence type="ECO:0000313" key="2">
    <source>
        <dbReference type="EMBL" id="MED6124820.1"/>
    </source>
</evidence>
<evidence type="ECO:0000313" key="3">
    <source>
        <dbReference type="Proteomes" id="UP001341840"/>
    </source>
</evidence>
<protein>
    <submittedName>
        <fullName evidence="2">Uncharacterized protein</fullName>
    </submittedName>
</protein>
<feature type="compositionally biased region" description="Basic residues" evidence="1">
    <location>
        <begin position="1"/>
        <end position="14"/>
    </location>
</feature>
<gene>
    <name evidence="2" type="ORF">PIB30_062488</name>
</gene>
<keyword evidence="3" id="KW-1185">Reference proteome</keyword>
<evidence type="ECO:0000256" key="1">
    <source>
        <dbReference type="SAM" id="MobiDB-lite"/>
    </source>
</evidence>
<comment type="caution">
    <text evidence="2">The sequence shown here is derived from an EMBL/GenBank/DDBJ whole genome shotgun (WGS) entry which is preliminary data.</text>
</comment>
<sequence length="104" mass="11207">MEKNKKKRKNRALVRPHPPGGAAARSENAIFLATAPPHPSYGTPARLARSRDDLGALRACTVRASTQWPWRVRALAVVALGRKSTTSVRSRVSDGASALCALHL</sequence>
<feature type="region of interest" description="Disordered" evidence="1">
    <location>
        <begin position="1"/>
        <end position="23"/>
    </location>
</feature>
<reference evidence="2 3" key="1">
    <citation type="journal article" date="2023" name="Plants (Basel)">
        <title>Bridging the Gap: Combining Genomics and Transcriptomics Approaches to Understand Stylosanthes scabra, an Orphan Legume from the Brazilian Caatinga.</title>
        <authorList>
            <person name="Ferreira-Neto J.R.C."/>
            <person name="da Silva M.D."/>
            <person name="Binneck E."/>
            <person name="de Melo N.F."/>
            <person name="da Silva R.H."/>
            <person name="de Melo A.L.T.M."/>
            <person name="Pandolfi V."/>
            <person name="Bustamante F.O."/>
            <person name="Brasileiro-Vidal A.C."/>
            <person name="Benko-Iseppon A.M."/>
        </authorList>
    </citation>
    <scope>NUCLEOTIDE SEQUENCE [LARGE SCALE GENOMIC DNA]</scope>
    <source>
        <tissue evidence="2">Leaves</tissue>
    </source>
</reference>
<name>A0ABU6RLH9_9FABA</name>
<organism evidence="2 3">
    <name type="scientific">Stylosanthes scabra</name>
    <dbReference type="NCBI Taxonomy" id="79078"/>
    <lineage>
        <taxon>Eukaryota</taxon>
        <taxon>Viridiplantae</taxon>
        <taxon>Streptophyta</taxon>
        <taxon>Embryophyta</taxon>
        <taxon>Tracheophyta</taxon>
        <taxon>Spermatophyta</taxon>
        <taxon>Magnoliopsida</taxon>
        <taxon>eudicotyledons</taxon>
        <taxon>Gunneridae</taxon>
        <taxon>Pentapetalae</taxon>
        <taxon>rosids</taxon>
        <taxon>fabids</taxon>
        <taxon>Fabales</taxon>
        <taxon>Fabaceae</taxon>
        <taxon>Papilionoideae</taxon>
        <taxon>50 kb inversion clade</taxon>
        <taxon>dalbergioids sensu lato</taxon>
        <taxon>Dalbergieae</taxon>
        <taxon>Pterocarpus clade</taxon>
        <taxon>Stylosanthes</taxon>
    </lineage>
</organism>
<accession>A0ABU6RLH9</accession>
<proteinExistence type="predicted"/>
<dbReference type="EMBL" id="JASCZI010030789">
    <property type="protein sequence ID" value="MED6124820.1"/>
    <property type="molecule type" value="Genomic_DNA"/>
</dbReference>
<dbReference type="Proteomes" id="UP001341840">
    <property type="component" value="Unassembled WGS sequence"/>
</dbReference>